<feature type="domain" description="MsrB" evidence="8">
    <location>
        <begin position="1"/>
        <end position="119"/>
    </location>
</feature>
<comment type="catalytic activity">
    <reaction evidence="5">
        <text>L-methionyl-[protein] + [thioredoxin]-disulfide + H2O = L-methionyl-(R)-S-oxide-[protein] + [thioredoxin]-dithiol</text>
        <dbReference type="Rhea" id="RHEA:24164"/>
        <dbReference type="Rhea" id="RHEA-COMP:10698"/>
        <dbReference type="Rhea" id="RHEA-COMP:10700"/>
        <dbReference type="Rhea" id="RHEA-COMP:12313"/>
        <dbReference type="Rhea" id="RHEA-COMP:12314"/>
        <dbReference type="ChEBI" id="CHEBI:15377"/>
        <dbReference type="ChEBI" id="CHEBI:16044"/>
        <dbReference type="ChEBI" id="CHEBI:29950"/>
        <dbReference type="ChEBI" id="CHEBI:45764"/>
        <dbReference type="ChEBI" id="CHEBI:50058"/>
        <dbReference type="EC" id="1.8.4.12"/>
    </reaction>
</comment>
<dbReference type="InterPro" id="IPR002579">
    <property type="entry name" value="Met_Sox_Rdtase_MsrB_dom"/>
</dbReference>
<reference evidence="9" key="2">
    <citation type="submission" date="2023-01" db="EMBL/GenBank/DDBJ databases">
        <title>Draft genome sequence of Paraferrimonas sedimenticola strain NBRC 101628.</title>
        <authorList>
            <person name="Sun Q."/>
            <person name="Mori K."/>
        </authorList>
    </citation>
    <scope>NUCLEOTIDE SEQUENCE</scope>
    <source>
        <strain evidence="9">NBRC 101628</strain>
    </source>
</reference>
<feature type="active site" evidence="7">
    <location>
        <position position="136"/>
    </location>
</feature>
<dbReference type="InterPro" id="IPR002569">
    <property type="entry name" value="Met_Sox_Rdtase_MsrA_dom"/>
</dbReference>
<protein>
    <recommendedName>
        <fullName evidence="7">Peptide methionine sulfoxide reductase MsrA</fullName>
        <shortName evidence="7">Protein-methionine-S-oxide reductase</shortName>
        <ecNumber evidence="7">1.8.4.11</ecNumber>
    </recommendedName>
    <alternativeName>
        <fullName evidence="7">Peptide-methionine (S)-S-oxide reductase</fullName>
        <shortName evidence="7">Peptide Met(O) reductase</shortName>
    </alternativeName>
</protein>
<proteinExistence type="inferred from homology"/>
<accession>A0AA37W2J6</accession>
<dbReference type="SUPFAM" id="SSF51316">
    <property type="entry name" value="Mss4-like"/>
    <property type="match status" value="1"/>
</dbReference>
<sequence>MSKRELTEFERWVIEEKGTERPFSGEYDNFYQVGVYHCRRCDAPLYRSEDKFDAGCGWPAFDDEIPGAIKRVTDADGRRVEILCDACDAHLGHVFEGERLTEKNTRHCVNSVSMVFKAHQIPQDASLAKAVVGGGCFWCIEATLKLAKGVHQVVSGYAGGAVENPEYKAVCSGTTGHAEVVEVTYDPSQLSYADLLRLFFASHDPTTKDRQGNDVGTQYRSIVMVENEQQATTVNQVIEEVQQIYDAPIVTEVVAQQTFYPAEDEHQDYYQKHPYQGYCQAIISPKLAKFREQMAPLLKKE</sequence>
<evidence type="ECO:0000256" key="5">
    <source>
        <dbReference type="ARBA" id="ARBA00048488"/>
    </source>
</evidence>
<dbReference type="PANTHER" id="PTHR43774:SF1">
    <property type="entry name" value="PEPTIDE METHIONINE SULFOXIDE REDUCTASE MSRA 2"/>
    <property type="match status" value="1"/>
</dbReference>
<organism evidence="9 10">
    <name type="scientific">Paraferrimonas sedimenticola</name>
    <dbReference type="NCBI Taxonomy" id="375674"/>
    <lineage>
        <taxon>Bacteria</taxon>
        <taxon>Pseudomonadati</taxon>
        <taxon>Pseudomonadota</taxon>
        <taxon>Gammaproteobacteria</taxon>
        <taxon>Alteromonadales</taxon>
        <taxon>Ferrimonadaceae</taxon>
        <taxon>Paraferrimonas</taxon>
    </lineage>
</organism>
<dbReference type="NCBIfam" id="TIGR00401">
    <property type="entry name" value="msrA"/>
    <property type="match status" value="1"/>
</dbReference>
<dbReference type="EMBL" id="BSNC01000012">
    <property type="protein sequence ID" value="GLP97902.1"/>
    <property type="molecule type" value="Genomic_DNA"/>
</dbReference>
<dbReference type="EC" id="1.8.4.11" evidence="7"/>
<evidence type="ECO:0000256" key="1">
    <source>
        <dbReference type="ARBA" id="ARBA00023002"/>
    </source>
</evidence>
<reference evidence="9" key="1">
    <citation type="journal article" date="2014" name="Int. J. Syst. Evol. Microbiol.">
        <title>Complete genome sequence of Corynebacterium casei LMG S-19264T (=DSM 44701T), isolated from a smear-ripened cheese.</title>
        <authorList>
            <consortium name="US DOE Joint Genome Institute (JGI-PGF)"/>
            <person name="Walter F."/>
            <person name="Albersmeier A."/>
            <person name="Kalinowski J."/>
            <person name="Ruckert C."/>
        </authorList>
    </citation>
    <scope>NUCLEOTIDE SEQUENCE</scope>
    <source>
        <strain evidence="9">NBRC 101628</strain>
    </source>
</reference>
<evidence type="ECO:0000256" key="2">
    <source>
        <dbReference type="ARBA" id="ARBA00023268"/>
    </source>
</evidence>
<evidence type="ECO:0000256" key="3">
    <source>
        <dbReference type="ARBA" id="ARBA00024679"/>
    </source>
</evidence>
<dbReference type="InterPro" id="IPR011057">
    <property type="entry name" value="Mss4-like_sf"/>
</dbReference>
<evidence type="ECO:0000256" key="7">
    <source>
        <dbReference type="HAMAP-Rule" id="MF_01401"/>
    </source>
</evidence>
<dbReference type="SUPFAM" id="SSF55068">
    <property type="entry name" value="Peptide methionine sulfoxide reductase"/>
    <property type="match status" value="1"/>
</dbReference>
<dbReference type="NCBIfam" id="NF004036">
    <property type="entry name" value="PRK05508.1"/>
    <property type="match status" value="1"/>
</dbReference>
<comment type="similarity">
    <text evidence="7">Belongs to the MsrA Met sulfoxide reductase family.</text>
</comment>
<evidence type="ECO:0000313" key="10">
    <source>
        <dbReference type="Proteomes" id="UP001161422"/>
    </source>
</evidence>
<keyword evidence="1 7" id="KW-0560">Oxidoreductase</keyword>
<comment type="function">
    <text evidence="3 7">Has an important function as a repair enzyme for proteins that have been inactivated by oxidation. Catalyzes the reversible oxidation-reduction of methionine sulfoxide in proteins to methionine.</text>
</comment>
<comment type="caution">
    <text evidence="9">The sequence shown here is derived from an EMBL/GenBank/DDBJ whole genome shotgun (WGS) entry which is preliminary data.</text>
</comment>
<evidence type="ECO:0000256" key="4">
    <source>
        <dbReference type="ARBA" id="ARBA00047806"/>
    </source>
</evidence>
<dbReference type="Gene3D" id="3.30.1060.10">
    <property type="entry name" value="Peptide methionine sulphoxide reductase MsrA"/>
    <property type="match status" value="1"/>
</dbReference>
<gene>
    <name evidence="9" type="primary">selR</name>
    <name evidence="7" type="synonym">msrA</name>
    <name evidence="9" type="ORF">GCM10007895_32090</name>
</gene>
<comment type="catalytic activity">
    <reaction evidence="4 7">
        <text>L-methionyl-[protein] + [thioredoxin]-disulfide + H2O = L-methionyl-(S)-S-oxide-[protein] + [thioredoxin]-dithiol</text>
        <dbReference type="Rhea" id="RHEA:14217"/>
        <dbReference type="Rhea" id="RHEA-COMP:10698"/>
        <dbReference type="Rhea" id="RHEA-COMP:10700"/>
        <dbReference type="Rhea" id="RHEA-COMP:12313"/>
        <dbReference type="Rhea" id="RHEA-COMP:12315"/>
        <dbReference type="ChEBI" id="CHEBI:15377"/>
        <dbReference type="ChEBI" id="CHEBI:16044"/>
        <dbReference type="ChEBI" id="CHEBI:29950"/>
        <dbReference type="ChEBI" id="CHEBI:44120"/>
        <dbReference type="ChEBI" id="CHEBI:50058"/>
        <dbReference type="EC" id="1.8.4.11"/>
    </reaction>
</comment>
<dbReference type="PROSITE" id="PS51790">
    <property type="entry name" value="MSRB"/>
    <property type="match status" value="1"/>
</dbReference>
<name>A0AA37W2J6_9GAMM</name>
<keyword evidence="10" id="KW-1185">Reference proteome</keyword>
<keyword evidence="2" id="KW-0511">Multifunctional enzyme</keyword>
<dbReference type="AlphaFoldDB" id="A0AA37W2J6"/>
<evidence type="ECO:0000256" key="6">
    <source>
        <dbReference type="ARBA" id="ARBA00048782"/>
    </source>
</evidence>
<dbReference type="InterPro" id="IPR036509">
    <property type="entry name" value="Met_Sox_Rdtase_MsrA_sf"/>
</dbReference>
<dbReference type="PANTHER" id="PTHR43774">
    <property type="entry name" value="PEPTIDE METHIONINE SULFOXIDE REDUCTASE"/>
    <property type="match status" value="1"/>
</dbReference>
<dbReference type="HAMAP" id="MF_01401">
    <property type="entry name" value="MsrA"/>
    <property type="match status" value="1"/>
</dbReference>
<dbReference type="Gene3D" id="2.170.150.20">
    <property type="entry name" value="Peptide methionine sulfoxide reductase"/>
    <property type="match status" value="1"/>
</dbReference>
<evidence type="ECO:0000313" key="9">
    <source>
        <dbReference type="EMBL" id="GLP97902.1"/>
    </source>
</evidence>
<dbReference type="Pfam" id="PF01641">
    <property type="entry name" value="SelR"/>
    <property type="match status" value="1"/>
</dbReference>
<dbReference type="GO" id="GO:0033743">
    <property type="term" value="F:peptide-methionine (R)-S-oxide reductase activity"/>
    <property type="evidence" value="ECO:0007669"/>
    <property type="project" value="UniProtKB-EC"/>
</dbReference>
<comment type="catalytic activity">
    <reaction evidence="6 7">
        <text>[thioredoxin]-disulfide + L-methionine + H2O = L-methionine (S)-S-oxide + [thioredoxin]-dithiol</text>
        <dbReference type="Rhea" id="RHEA:19993"/>
        <dbReference type="Rhea" id="RHEA-COMP:10698"/>
        <dbReference type="Rhea" id="RHEA-COMP:10700"/>
        <dbReference type="ChEBI" id="CHEBI:15377"/>
        <dbReference type="ChEBI" id="CHEBI:29950"/>
        <dbReference type="ChEBI" id="CHEBI:50058"/>
        <dbReference type="ChEBI" id="CHEBI:57844"/>
        <dbReference type="ChEBI" id="CHEBI:58772"/>
        <dbReference type="EC" id="1.8.4.11"/>
    </reaction>
</comment>
<dbReference type="Proteomes" id="UP001161422">
    <property type="component" value="Unassembled WGS sequence"/>
</dbReference>
<dbReference type="NCBIfam" id="NF004042">
    <property type="entry name" value="PRK05550.1"/>
    <property type="match status" value="1"/>
</dbReference>
<dbReference type="GO" id="GO:0008113">
    <property type="term" value="F:peptide-methionine (S)-S-oxide reductase activity"/>
    <property type="evidence" value="ECO:0007669"/>
    <property type="project" value="UniProtKB-UniRule"/>
</dbReference>
<dbReference type="RefSeq" id="WP_095506825.1">
    <property type="nucleotide sequence ID" value="NZ_BSNC01000012.1"/>
</dbReference>
<dbReference type="Pfam" id="PF01625">
    <property type="entry name" value="PMSR"/>
    <property type="match status" value="1"/>
</dbReference>
<evidence type="ECO:0000259" key="8">
    <source>
        <dbReference type="PROSITE" id="PS51790"/>
    </source>
</evidence>